<evidence type="ECO:0000313" key="3">
    <source>
        <dbReference type="Proteomes" id="UP000239724"/>
    </source>
</evidence>
<comment type="caution">
    <text evidence="2">The sequence shown here is derived from an EMBL/GenBank/DDBJ whole genome shotgun (WGS) entry which is preliminary data.</text>
</comment>
<keyword evidence="3" id="KW-1185">Reference proteome</keyword>
<protein>
    <submittedName>
        <fullName evidence="2">Uncharacterized protein</fullName>
    </submittedName>
</protein>
<dbReference type="EMBL" id="NHRY01000198">
    <property type="protein sequence ID" value="PPQ31055.1"/>
    <property type="molecule type" value="Genomic_DNA"/>
</dbReference>
<proteinExistence type="predicted"/>
<dbReference type="PANTHER" id="PTHR21240:SF28">
    <property type="entry name" value="ISO-OROTATE DECARBOXYLASE (EUROFUNG)"/>
    <property type="match status" value="1"/>
</dbReference>
<dbReference type="GO" id="GO:0005737">
    <property type="term" value="C:cytoplasm"/>
    <property type="evidence" value="ECO:0007669"/>
    <property type="project" value="TreeGrafter"/>
</dbReference>
<organism evidence="2 3">
    <name type="scientific">Rhodopila globiformis</name>
    <name type="common">Rhodopseudomonas globiformis</name>
    <dbReference type="NCBI Taxonomy" id="1071"/>
    <lineage>
        <taxon>Bacteria</taxon>
        <taxon>Pseudomonadati</taxon>
        <taxon>Pseudomonadota</taxon>
        <taxon>Alphaproteobacteria</taxon>
        <taxon>Acetobacterales</taxon>
        <taxon>Acetobacteraceae</taxon>
        <taxon>Rhodopila</taxon>
    </lineage>
</organism>
<sequence>MIPRQCPYLHRIGAPQYRRSIQCNACSGASWHVAGCFPDIGPRLQVRHLVAAITIYRRRNLTLPTDGAALDGKSAGRQCHCSTRREEMTGHAHQTPAQIRASLGHPVIDGDGHWVEYDPVFAEQMRKVGGDRAADGFLAAMNVTKAGLDMSVAERKRRRVAMPGFWTRQTGNTLDRATAMMPRLFYDRMEEFGTDFAVIYPTAGLRLPRIKDDETRRAVIHAYNIVSAGYFEKLSDRMTPAAIIPMHHPEEAIAELEFVTRELGSKAAMFGSAFPRQVESVKPDPEADRFAVWYEVFGIDSPYDYDPVWSRCRDLKIAPTFHSTGSNQALRNSPTNFVYNHIGHFADAGHAACKGIFLGGVTRRFPELRWAFLEGGVGWAAQLFGDLIEHWERRNIRALENMKPEKLDKMKLLSLVEKYGYGDMLAALKARNGTPDPEMHNTGGLEDLDDFSRCKITRKQDWVDLFATPFYFGCEADDRMNSIAFGKVNPFGAKLNAIYSSDVGHFDVIDMRDPLPEAYELVEDGFITQNDFHDFVFGNSVRLWGTQNPNFFDGTRIAKEAKALLGQAAVRTAAE</sequence>
<evidence type="ECO:0000313" key="2">
    <source>
        <dbReference type="EMBL" id="PPQ31055.1"/>
    </source>
</evidence>
<dbReference type="Proteomes" id="UP000239724">
    <property type="component" value="Unassembled WGS sequence"/>
</dbReference>
<dbReference type="PANTHER" id="PTHR21240">
    <property type="entry name" value="2-AMINO-3-CARBOXYLMUCONATE-6-SEMIALDEHYDE DECARBOXYLASE"/>
    <property type="match status" value="1"/>
</dbReference>
<dbReference type="InterPro" id="IPR032466">
    <property type="entry name" value="Metal_Hydrolase"/>
</dbReference>
<accession>A0A2S6N8W3</accession>
<keyword evidence="1" id="KW-0456">Lyase</keyword>
<evidence type="ECO:0000256" key="1">
    <source>
        <dbReference type="ARBA" id="ARBA00023239"/>
    </source>
</evidence>
<dbReference type="InterPro" id="IPR032465">
    <property type="entry name" value="ACMSD"/>
</dbReference>
<name>A0A2S6N8W3_RHOGL</name>
<gene>
    <name evidence="2" type="ORF">CCS01_18035</name>
</gene>
<dbReference type="AlphaFoldDB" id="A0A2S6N8W3"/>
<dbReference type="GO" id="GO:0016831">
    <property type="term" value="F:carboxy-lyase activity"/>
    <property type="evidence" value="ECO:0007669"/>
    <property type="project" value="InterPro"/>
</dbReference>
<reference evidence="2 3" key="1">
    <citation type="journal article" date="2018" name="Arch. Microbiol.">
        <title>New insights into the metabolic potential of the phototrophic purple bacterium Rhodopila globiformis DSM 161(T) from its draft genome sequence and evidence for a vanadium-dependent nitrogenase.</title>
        <authorList>
            <person name="Imhoff J.F."/>
            <person name="Rahn T."/>
            <person name="Kunzel S."/>
            <person name="Neulinger S.C."/>
        </authorList>
    </citation>
    <scope>NUCLEOTIDE SEQUENCE [LARGE SCALE GENOMIC DNA]</scope>
    <source>
        <strain evidence="2 3">DSM 161</strain>
    </source>
</reference>
<dbReference type="Gene3D" id="3.20.20.140">
    <property type="entry name" value="Metal-dependent hydrolases"/>
    <property type="match status" value="1"/>
</dbReference>
<dbReference type="GO" id="GO:0019748">
    <property type="term" value="P:secondary metabolic process"/>
    <property type="evidence" value="ECO:0007669"/>
    <property type="project" value="TreeGrafter"/>
</dbReference>
<dbReference type="SUPFAM" id="SSF51556">
    <property type="entry name" value="Metallo-dependent hydrolases"/>
    <property type="match status" value="1"/>
</dbReference>
<dbReference type="GO" id="GO:0016787">
    <property type="term" value="F:hydrolase activity"/>
    <property type="evidence" value="ECO:0007669"/>
    <property type="project" value="InterPro"/>
</dbReference>